<evidence type="ECO:0000313" key="3">
    <source>
        <dbReference type="Proteomes" id="UP001219037"/>
    </source>
</evidence>
<feature type="signal peptide" evidence="1">
    <location>
        <begin position="1"/>
        <end position="32"/>
    </location>
</feature>
<dbReference type="EMBL" id="CP121252">
    <property type="protein sequence ID" value="WFP16737.1"/>
    <property type="molecule type" value="Genomic_DNA"/>
</dbReference>
<evidence type="ECO:0000313" key="2">
    <source>
        <dbReference type="EMBL" id="WFP16737.1"/>
    </source>
</evidence>
<keyword evidence="3" id="KW-1185">Reference proteome</keyword>
<name>A0ABY8H800_9MICC</name>
<organism evidence="2 3">
    <name type="scientific">Citricoccus muralis</name>
    <dbReference type="NCBI Taxonomy" id="169134"/>
    <lineage>
        <taxon>Bacteria</taxon>
        <taxon>Bacillati</taxon>
        <taxon>Actinomycetota</taxon>
        <taxon>Actinomycetes</taxon>
        <taxon>Micrococcales</taxon>
        <taxon>Micrococcaceae</taxon>
        <taxon>Citricoccus</taxon>
    </lineage>
</organism>
<evidence type="ECO:0000256" key="1">
    <source>
        <dbReference type="SAM" id="SignalP"/>
    </source>
</evidence>
<feature type="chain" id="PRO_5046133796" evidence="1">
    <location>
        <begin position="33"/>
        <end position="87"/>
    </location>
</feature>
<keyword evidence="1" id="KW-0732">Signal</keyword>
<accession>A0ABY8H800</accession>
<proteinExistence type="predicted"/>
<reference evidence="2 3" key="1">
    <citation type="submission" date="2023-04" db="EMBL/GenBank/DDBJ databases">
        <title>Funneling lignin-derived compounds into biodiesel using alkali-halophilic Citricoccus sp. P2.</title>
        <authorList>
            <person name="Luo C.-B."/>
        </authorList>
    </citation>
    <scope>NUCLEOTIDE SEQUENCE [LARGE SCALE GENOMIC DNA]</scope>
    <source>
        <strain evidence="2 3">P2</strain>
    </source>
</reference>
<sequence>MVKNLKRTLASAAATVGLIAGLGAVAAPAAQAAPPTMSDWQYGTKAKCEQVASAKLNEAFRSGWLIEKYIPCHKRNGSYWGGTIYYQ</sequence>
<dbReference type="RefSeq" id="WP_278157834.1">
    <property type="nucleotide sequence ID" value="NZ_CP121252.1"/>
</dbReference>
<protein>
    <submittedName>
        <fullName evidence="2">Uncharacterized protein</fullName>
    </submittedName>
</protein>
<gene>
    <name evidence="2" type="ORF">P8192_01000</name>
</gene>
<dbReference type="Proteomes" id="UP001219037">
    <property type="component" value="Chromosome"/>
</dbReference>